<feature type="region of interest" description="Disordered" evidence="1">
    <location>
        <begin position="1"/>
        <end position="33"/>
    </location>
</feature>
<feature type="compositionally biased region" description="Polar residues" evidence="1">
    <location>
        <begin position="271"/>
        <end position="288"/>
    </location>
</feature>
<dbReference type="HOGENOM" id="CLU_039192_1_0_1"/>
<gene>
    <name evidence="2" type="ORF">SEPMUDRAFT_151712</name>
</gene>
<dbReference type="AlphaFoldDB" id="M3CA83"/>
<dbReference type="OrthoDB" id="5397087at2759"/>
<evidence type="ECO:0000313" key="2">
    <source>
        <dbReference type="EMBL" id="EMF08770.1"/>
    </source>
</evidence>
<dbReference type="EMBL" id="KB456270">
    <property type="protein sequence ID" value="EMF08770.1"/>
    <property type="molecule type" value="Genomic_DNA"/>
</dbReference>
<dbReference type="GeneID" id="27904131"/>
<evidence type="ECO:0000313" key="3">
    <source>
        <dbReference type="Proteomes" id="UP000016931"/>
    </source>
</evidence>
<feature type="region of interest" description="Disordered" evidence="1">
    <location>
        <begin position="269"/>
        <end position="315"/>
    </location>
</feature>
<reference evidence="2 3" key="1">
    <citation type="journal article" date="2012" name="PLoS Pathog.">
        <title>Diverse lifestyles and strategies of plant pathogenesis encoded in the genomes of eighteen Dothideomycetes fungi.</title>
        <authorList>
            <person name="Ohm R.A."/>
            <person name="Feau N."/>
            <person name="Henrissat B."/>
            <person name="Schoch C.L."/>
            <person name="Horwitz B.A."/>
            <person name="Barry K.W."/>
            <person name="Condon B.J."/>
            <person name="Copeland A.C."/>
            <person name="Dhillon B."/>
            <person name="Glaser F."/>
            <person name="Hesse C.N."/>
            <person name="Kosti I."/>
            <person name="LaButti K."/>
            <person name="Lindquist E.A."/>
            <person name="Lucas S."/>
            <person name="Salamov A.A."/>
            <person name="Bradshaw R.E."/>
            <person name="Ciuffetti L."/>
            <person name="Hamelin R.C."/>
            <person name="Kema G.H.J."/>
            <person name="Lawrence C."/>
            <person name="Scott J.A."/>
            <person name="Spatafora J.W."/>
            <person name="Turgeon B.G."/>
            <person name="de Wit P.J.G.M."/>
            <person name="Zhong S."/>
            <person name="Goodwin S.B."/>
            <person name="Grigoriev I.V."/>
        </authorList>
    </citation>
    <scope>NUCLEOTIDE SEQUENCE [LARGE SCALE GENOMIC DNA]</scope>
    <source>
        <strain evidence="2 3">SO2202</strain>
    </source>
</reference>
<sequence>MPPIRTMPVVKPVRTERTHEENQERAYIAASRRSDRSLEARVESARRASEIHKKRTGRSLRVREEDVMNEEMYEEEDDDLPMQFRRINALNPGFAYSAFNERVNSYLQGQIGVRNYLHQAIYQANQTYQANQAFNANQLFGTTPMMPQNPQQQQQQQQFQNNMQAAQQASHDRSASIGTPQGFASQRQAHINTKASAEARRGSTASSPLPTGTRPRSAQSSQPPTPHALQHSSPAPPLPSPSADNPLSFKLDPNMQQLVDGQQGAFGLQPYQMTSGLPMPSTYSYHPNSKQDKRDSGTGLPNGHGLDQTLTPNNMHNTYSTPLYQDPQSSLAAPGAMDYSNGGFDMLNGDYSMFNDNSDSKYAFNVDFGSGAATGNANDSGQVTPAAVENQWNPDDFFTFGPEAAA</sequence>
<dbReference type="OMA" id="QIGVRNY"/>
<dbReference type="eggNOG" id="ENOG502S5P0">
    <property type="taxonomic scope" value="Eukaryota"/>
</dbReference>
<evidence type="ECO:0000256" key="1">
    <source>
        <dbReference type="SAM" id="MobiDB-lite"/>
    </source>
</evidence>
<feature type="compositionally biased region" description="Low complexity" evidence="1">
    <location>
        <begin position="140"/>
        <end position="169"/>
    </location>
</feature>
<name>M3CA83_SPHMS</name>
<protein>
    <submittedName>
        <fullName evidence="2">Uncharacterized protein</fullName>
    </submittedName>
</protein>
<dbReference type="RefSeq" id="XP_016756891.1">
    <property type="nucleotide sequence ID" value="XM_016906994.1"/>
</dbReference>
<feature type="compositionally biased region" description="Polar residues" evidence="1">
    <location>
        <begin position="203"/>
        <end position="222"/>
    </location>
</feature>
<dbReference type="Proteomes" id="UP000016931">
    <property type="component" value="Unassembled WGS sequence"/>
</dbReference>
<dbReference type="STRING" id="692275.M3CA83"/>
<keyword evidence="3" id="KW-1185">Reference proteome</keyword>
<proteinExistence type="predicted"/>
<feature type="region of interest" description="Disordered" evidence="1">
    <location>
        <begin position="140"/>
        <end position="180"/>
    </location>
</feature>
<accession>M3CA83</accession>
<feature type="region of interest" description="Disordered" evidence="1">
    <location>
        <begin position="192"/>
        <end position="251"/>
    </location>
</feature>
<feature type="compositionally biased region" description="Basic and acidic residues" evidence="1">
    <location>
        <begin position="13"/>
        <end position="24"/>
    </location>
</feature>
<organism evidence="2 3">
    <name type="scientific">Sphaerulina musiva (strain SO2202)</name>
    <name type="common">Poplar stem canker fungus</name>
    <name type="synonym">Septoria musiva</name>
    <dbReference type="NCBI Taxonomy" id="692275"/>
    <lineage>
        <taxon>Eukaryota</taxon>
        <taxon>Fungi</taxon>
        <taxon>Dikarya</taxon>
        <taxon>Ascomycota</taxon>
        <taxon>Pezizomycotina</taxon>
        <taxon>Dothideomycetes</taxon>
        <taxon>Dothideomycetidae</taxon>
        <taxon>Mycosphaerellales</taxon>
        <taxon>Mycosphaerellaceae</taxon>
        <taxon>Sphaerulina</taxon>
    </lineage>
</organism>